<dbReference type="Proteomes" id="UP001312865">
    <property type="component" value="Unassembled WGS sequence"/>
</dbReference>
<proteinExistence type="predicted"/>
<evidence type="ECO:0000313" key="1">
    <source>
        <dbReference type="EMBL" id="MEI5908985.1"/>
    </source>
</evidence>
<comment type="caution">
    <text evidence="1">The sequence shown here is derived from an EMBL/GenBank/DDBJ whole genome shotgun (WGS) entry which is preliminary data.</text>
</comment>
<evidence type="ECO:0000313" key="2">
    <source>
        <dbReference type="Proteomes" id="UP001312865"/>
    </source>
</evidence>
<organism evidence="1 2">
    <name type="scientific">Bacillus spongiae</name>
    <dbReference type="NCBI Taxonomy" id="2683610"/>
    <lineage>
        <taxon>Bacteria</taxon>
        <taxon>Bacillati</taxon>
        <taxon>Bacillota</taxon>
        <taxon>Bacilli</taxon>
        <taxon>Bacillales</taxon>
        <taxon>Bacillaceae</taxon>
        <taxon>Bacillus</taxon>
    </lineage>
</organism>
<sequence length="214" mass="23083">MSDALQVYTFGKDNKGNLMPIQDIQVVTVTDNPSVSINPFTTNSNGFGRATANGLGQSVNTVTTLPTFHPPSGSSFATNDMEGVTVTLNFTTPIISVPPNLDEILNQTNTSEITVYSLSAPNKITTVDELLAQRKPLEGADVRLVRNQIQKDQQFTNSDGIAQLDMQSSTTMVGYNIEIGASGYFKINLTPFTVGENLGVTFDAYLTKDIVPQP</sequence>
<dbReference type="RefSeq" id="WP_336588430.1">
    <property type="nucleotide sequence ID" value="NZ_JBBAXC010000018.1"/>
</dbReference>
<keyword evidence="2" id="KW-1185">Reference proteome</keyword>
<name>A0ABU8HHY5_9BACI</name>
<dbReference type="EMBL" id="JBBAXC010000018">
    <property type="protein sequence ID" value="MEI5908985.1"/>
    <property type="molecule type" value="Genomic_DNA"/>
</dbReference>
<protein>
    <submittedName>
        <fullName evidence="1">Uncharacterized protein</fullName>
    </submittedName>
</protein>
<gene>
    <name evidence="1" type="ORF">WAK64_18205</name>
</gene>
<accession>A0ABU8HHY5</accession>
<reference evidence="1 2" key="1">
    <citation type="journal article" date="2018" name="J. Microbiol.">
        <title>Bacillus spongiae sp. nov., isolated from sponge of Jeju Island.</title>
        <authorList>
            <person name="Lee G.E."/>
            <person name="Im W.T."/>
            <person name="Park J.S."/>
        </authorList>
    </citation>
    <scope>NUCLEOTIDE SEQUENCE [LARGE SCALE GENOMIC DNA]</scope>
    <source>
        <strain evidence="1 2">135PIL107-10</strain>
    </source>
</reference>